<keyword evidence="3" id="KW-1185">Reference proteome</keyword>
<dbReference type="Proteomes" id="UP000032452">
    <property type="component" value="Unassembled WGS sequence"/>
</dbReference>
<dbReference type="AlphaFoldDB" id="A0A0D8ZPT2"/>
<organism evidence="2 3">
    <name type="scientific">Aliterella atlantica CENA595</name>
    <dbReference type="NCBI Taxonomy" id="1618023"/>
    <lineage>
        <taxon>Bacteria</taxon>
        <taxon>Bacillati</taxon>
        <taxon>Cyanobacteriota</taxon>
        <taxon>Cyanophyceae</taxon>
        <taxon>Chroococcidiopsidales</taxon>
        <taxon>Aliterellaceae</taxon>
        <taxon>Aliterella</taxon>
    </lineage>
</organism>
<evidence type="ECO:0000313" key="2">
    <source>
        <dbReference type="EMBL" id="KJH70357.1"/>
    </source>
</evidence>
<dbReference type="SUPFAM" id="SSF53448">
    <property type="entry name" value="Nucleotide-diphospho-sugar transferases"/>
    <property type="match status" value="1"/>
</dbReference>
<dbReference type="InterPro" id="IPR029044">
    <property type="entry name" value="Nucleotide-diphossugar_trans"/>
</dbReference>
<dbReference type="STRING" id="1618023.UH38_18835"/>
<evidence type="ECO:0000313" key="3">
    <source>
        <dbReference type="Proteomes" id="UP000032452"/>
    </source>
</evidence>
<evidence type="ECO:0000259" key="1">
    <source>
        <dbReference type="Pfam" id="PF00535"/>
    </source>
</evidence>
<name>A0A0D8ZPT2_9CYAN</name>
<dbReference type="CDD" id="cd00761">
    <property type="entry name" value="Glyco_tranf_GTA_type"/>
    <property type="match status" value="1"/>
</dbReference>
<sequence length="317" mass="37655">MNNHQPPQISIGMPVYNGDRFLQQAIEAILAQTFTDFELIISDNASTDKTQEICQFYAQRDRRIRYYRQEKNLGAGWNQSQVVRLSTGKYFKWAHHDDIFAPQLIEKCALALDNNPTVVVCYPQTIIIDGEDKHVEKYVDNFNLRSPKPHERFRQYHRLIRYGHRCHPFHGMMRTDVLKSTPLVGSYPSSDLILVGELVLRGEVYEVPEPLFFKRDHAETSVRAYRTYRERIAWYDPAKKGQLHLTKWKWLFEYLRAIKRVQLRWSDRLLCYLQMAQWLLWNWLYLAKDLLKAATWPLLQPILNFELPKKVVNKSQI</sequence>
<dbReference type="PANTHER" id="PTHR22916:SF56">
    <property type="entry name" value="GLYCOSYL TRANSFERASE"/>
    <property type="match status" value="1"/>
</dbReference>
<dbReference type="OrthoDB" id="549701at2"/>
<feature type="domain" description="Glycosyltransferase 2-like" evidence="1">
    <location>
        <begin position="10"/>
        <end position="174"/>
    </location>
</feature>
<dbReference type="EMBL" id="JYON01000024">
    <property type="protein sequence ID" value="KJH70357.1"/>
    <property type="molecule type" value="Genomic_DNA"/>
</dbReference>
<dbReference type="Gene3D" id="3.90.550.10">
    <property type="entry name" value="Spore Coat Polysaccharide Biosynthesis Protein SpsA, Chain A"/>
    <property type="match status" value="1"/>
</dbReference>
<gene>
    <name evidence="2" type="ORF">UH38_18835</name>
</gene>
<comment type="caution">
    <text evidence="2">The sequence shown here is derived from an EMBL/GenBank/DDBJ whole genome shotgun (WGS) entry which is preliminary data.</text>
</comment>
<dbReference type="InterPro" id="IPR001173">
    <property type="entry name" value="Glyco_trans_2-like"/>
</dbReference>
<dbReference type="Pfam" id="PF00535">
    <property type="entry name" value="Glycos_transf_2"/>
    <property type="match status" value="1"/>
</dbReference>
<protein>
    <submittedName>
        <fullName evidence="2">Glycosyl transferase</fullName>
    </submittedName>
</protein>
<dbReference type="RefSeq" id="WP_045056229.1">
    <property type="nucleotide sequence ID" value="NZ_CAWMDP010000016.1"/>
</dbReference>
<proteinExistence type="predicted"/>
<dbReference type="PANTHER" id="PTHR22916">
    <property type="entry name" value="GLYCOSYLTRANSFERASE"/>
    <property type="match status" value="1"/>
</dbReference>
<accession>A0A0D8ZPT2</accession>
<reference evidence="2 3" key="1">
    <citation type="submission" date="2015-02" db="EMBL/GenBank/DDBJ databases">
        <title>Draft genome of a novel marine cyanobacterium (Chroococcales) isolated from South Atlantic Ocean.</title>
        <authorList>
            <person name="Rigonato J."/>
            <person name="Alvarenga D.O."/>
            <person name="Branco L.H."/>
            <person name="Varani A.M."/>
            <person name="Brandini F.P."/>
            <person name="Fiore M.F."/>
        </authorList>
    </citation>
    <scope>NUCLEOTIDE SEQUENCE [LARGE SCALE GENOMIC DNA]</scope>
    <source>
        <strain evidence="2 3">CENA595</strain>
    </source>
</reference>
<dbReference type="GO" id="GO:0016740">
    <property type="term" value="F:transferase activity"/>
    <property type="evidence" value="ECO:0007669"/>
    <property type="project" value="UniProtKB-KW"/>
</dbReference>
<keyword evidence="2" id="KW-0808">Transferase</keyword>